<proteinExistence type="predicted"/>
<keyword evidence="2" id="KW-1185">Reference proteome</keyword>
<protein>
    <submittedName>
        <fullName evidence="1">Uncharacterized protein</fullName>
    </submittedName>
</protein>
<reference evidence="2" key="2">
    <citation type="submission" date="2015-01" db="EMBL/GenBank/DDBJ databases">
        <title>Evolutionary Origins and Diversification of the Mycorrhizal Mutualists.</title>
        <authorList>
            <consortium name="DOE Joint Genome Institute"/>
            <consortium name="Mycorrhizal Genomics Consortium"/>
            <person name="Kohler A."/>
            <person name="Kuo A."/>
            <person name="Nagy L.G."/>
            <person name="Floudas D."/>
            <person name="Copeland A."/>
            <person name="Barry K.W."/>
            <person name="Cichocki N."/>
            <person name="Veneault-Fourrey C."/>
            <person name="LaButti K."/>
            <person name="Lindquist E.A."/>
            <person name="Lipzen A."/>
            <person name="Lundell T."/>
            <person name="Morin E."/>
            <person name="Murat C."/>
            <person name="Riley R."/>
            <person name="Ohm R."/>
            <person name="Sun H."/>
            <person name="Tunlid A."/>
            <person name="Henrissat B."/>
            <person name="Grigoriev I.V."/>
            <person name="Hibbett D.S."/>
            <person name="Martin F."/>
        </authorList>
    </citation>
    <scope>NUCLEOTIDE SEQUENCE [LARGE SCALE GENOMIC DNA]</scope>
    <source>
        <strain evidence="2">Marx 270</strain>
    </source>
</reference>
<reference evidence="1 2" key="1">
    <citation type="submission" date="2014-04" db="EMBL/GenBank/DDBJ databases">
        <authorList>
            <consortium name="DOE Joint Genome Institute"/>
            <person name="Kuo A."/>
            <person name="Kohler A."/>
            <person name="Costa M.D."/>
            <person name="Nagy L.G."/>
            <person name="Floudas D."/>
            <person name="Copeland A."/>
            <person name="Barry K.W."/>
            <person name="Cichocki N."/>
            <person name="Veneault-Fourrey C."/>
            <person name="LaButti K."/>
            <person name="Lindquist E.A."/>
            <person name="Lipzen A."/>
            <person name="Lundell T."/>
            <person name="Morin E."/>
            <person name="Murat C."/>
            <person name="Sun H."/>
            <person name="Tunlid A."/>
            <person name="Henrissat B."/>
            <person name="Grigoriev I.V."/>
            <person name="Hibbett D.S."/>
            <person name="Martin F."/>
            <person name="Nordberg H.P."/>
            <person name="Cantor M.N."/>
            <person name="Hua S.X."/>
        </authorList>
    </citation>
    <scope>NUCLEOTIDE SEQUENCE [LARGE SCALE GENOMIC DNA]</scope>
    <source>
        <strain evidence="1 2">Marx 270</strain>
    </source>
</reference>
<dbReference type="OrthoDB" id="2691498at2759"/>
<accession>A0A0C3IGG2</accession>
<evidence type="ECO:0000313" key="1">
    <source>
        <dbReference type="EMBL" id="KIN96132.1"/>
    </source>
</evidence>
<dbReference type="HOGENOM" id="CLU_1876259_0_0_1"/>
<organism evidence="1 2">
    <name type="scientific">Pisolithus tinctorius Marx 270</name>
    <dbReference type="NCBI Taxonomy" id="870435"/>
    <lineage>
        <taxon>Eukaryota</taxon>
        <taxon>Fungi</taxon>
        <taxon>Dikarya</taxon>
        <taxon>Basidiomycota</taxon>
        <taxon>Agaricomycotina</taxon>
        <taxon>Agaricomycetes</taxon>
        <taxon>Agaricomycetidae</taxon>
        <taxon>Boletales</taxon>
        <taxon>Sclerodermatineae</taxon>
        <taxon>Pisolithaceae</taxon>
        <taxon>Pisolithus</taxon>
    </lineage>
</organism>
<gene>
    <name evidence="1" type="ORF">M404DRAFT_11009</name>
</gene>
<dbReference type="AlphaFoldDB" id="A0A0C3IGG2"/>
<evidence type="ECO:0000313" key="2">
    <source>
        <dbReference type="Proteomes" id="UP000054217"/>
    </source>
</evidence>
<name>A0A0C3IGG2_PISTI</name>
<dbReference type="EMBL" id="KN832052">
    <property type="protein sequence ID" value="KIN96132.1"/>
    <property type="molecule type" value="Genomic_DNA"/>
</dbReference>
<sequence>MFFMNDDTRLFMDKAVIQWKNSICVHITNRSTFTSFFMHEHDTDGKIVCWYRNQHLEDFHVNFWYTAELNPMKVRAAKDIHTTPLQMYALTAVAAPSIHWYMKCTTTHFSKQLKALLSAWQLITICCGFVNVDWRK</sequence>
<dbReference type="InParanoid" id="A0A0C3IGG2"/>
<dbReference type="Proteomes" id="UP000054217">
    <property type="component" value="Unassembled WGS sequence"/>
</dbReference>